<sequence length="212" mass="23723">MDGLMFDTERLGMDAWSAALAEFGYTYTDELGKSIRGRNDVDIHAVLSKTYGEDIPCLEVHQRTWDKLEYRLATEGVPEKPGLHELLEWLKEHKIPCALATSSHRVKAERRCRAAGVWKYFSTVICGDMIAHSKPAPDIFLKAAEGIDAHPENCLVFEDSFNGVRAGHAGGFITIMVPDLDEPTPEICELYTARASSLLEVRDRLAQGEWQS</sequence>
<dbReference type="PANTHER" id="PTHR18901">
    <property type="entry name" value="2-DEOXYGLUCOSE-6-PHOSPHATE PHOSPHATASE 2"/>
    <property type="match status" value="1"/>
</dbReference>
<evidence type="ECO:0000313" key="1">
    <source>
        <dbReference type="EMBL" id="EJX05659.1"/>
    </source>
</evidence>
<accession>J9GFE9</accession>
<dbReference type="NCBIfam" id="TIGR01509">
    <property type="entry name" value="HAD-SF-IA-v3"/>
    <property type="match status" value="1"/>
</dbReference>
<proteinExistence type="predicted"/>
<dbReference type="AlphaFoldDB" id="J9GFE9"/>
<dbReference type="Gene3D" id="3.40.50.1000">
    <property type="entry name" value="HAD superfamily/HAD-like"/>
    <property type="match status" value="1"/>
</dbReference>
<dbReference type="InterPro" id="IPR006439">
    <property type="entry name" value="HAD-SF_hydro_IA"/>
</dbReference>
<dbReference type="InterPro" id="IPR023214">
    <property type="entry name" value="HAD_sf"/>
</dbReference>
<dbReference type="InterPro" id="IPR023198">
    <property type="entry name" value="PGP-like_dom2"/>
</dbReference>
<gene>
    <name evidence="1" type="ORF">EVA_06233</name>
</gene>
<dbReference type="InterPro" id="IPR041492">
    <property type="entry name" value="HAD_2"/>
</dbReference>
<name>J9GFE9_9ZZZZ</name>
<comment type="caution">
    <text evidence="1">The sequence shown here is derived from an EMBL/GenBank/DDBJ whole genome shotgun (WGS) entry which is preliminary data.</text>
</comment>
<organism evidence="1">
    <name type="scientific">gut metagenome</name>
    <dbReference type="NCBI Taxonomy" id="749906"/>
    <lineage>
        <taxon>unclassified sequences</taxon>
        <taxon>metagenomes</taxon>
        <taxon>organismal metagenomes</taxon>
    </lineage>
</organism>
<dbReference type="CDD" id="cd07505">
    <property type="entry name" value="HAD_BPGM-like"/>
    <property type="match status" value="1"/>
</dbReference>
<dbReference type="PANTHER" id="PTHR18901:SF38">
    <property type="entry name" value="PSEUDOURIDINE-5'-PHOSPHATASE"/>
    <property type="match status" value="1"/>
</dbReference>
<dbReference type="InterPro" id="IPR036412">
    <property type="entry name" value="HAD-like_sf"/>
</dbReference>
<dbReference type="SUPFAM" id="SSF56784">
    <property type="entry name" value="HAD-like"/>
    <property type="match status" value="1"/>
</dbReference>
<dbReference type="Gene3D" id="1.10.150.240">
    <property type="entry name" value="Putative phosphatase, domain 2"/>
    <property type="match status" value="1"/>
</dbReference>
<dbReference type="EMBL" id="AMCI01001404">
    <property type="protein sequence ID" value="EJX05659.1"/>
    <property type="molecule type" value="Genomic_DNA"/>
</dbReference>
<reference evidence="1" key="1">
    <citation type="journal article" date="2012" name="PLoS ONE">
        <title>Gene sets for utilization of primary and secondary nutrition supplies in the distal gut of endangered iberian lynx.</title>
        <authorList>
            <person name="Alcaide M."/>
            <person name="Messina E."/>
            <person name="Richter M."/>
            <person name="Bargiela R."/>
            <person name="Peplies J."/>
            <person name="Huws S.A."/>
            <person name="Newbold C.J."/>
            <person name="Golyshin P.N."/>
            <person name="Simon M.A."/>
            <person name="Lopez G."/>
            <person name="Yakimov M.M."/>
            <person name="Ferrer M."/>
        </authorList>
    </citation>
    <scope>NUCLEOTIDE SEQUENCE</scope>
</reference>
<protein>
    <submittedName>
        <fullName evidence="1">CbbY family protein</fullName>
    </submittedName>
</protein>
<dbReference type="Pfam" id="PF13419">
    <property type="entry name" value="HAD_2"/>
    <property type="match status" value="1"/>
</dbReference>